<name>A0A0R1WED7_9LACO</name>
<feature type="region of interest" description="Disordered" evidence="1">
    <location>
        <begin position="180"/>
        <end position="210"/>
    </location>
</feature>
<accession>A0A0R1WED7</accession>
<sequence>MTMTNEVDHDDQKSANSIIDEQISIKITYLQKLQQAVADHDDQQIFSLLDNQRYSSAIEHRENEENDLGIVNLVDNLSDELSNYLSANMIKFLGKTYPFFYYEEYQRGHFKIYFGNWWDRREFGELDVLNIRFVFNQTEYDKLTQSFQLAKENKRFNSGKIEEISKENDYLQSLIDNQKERENQKDELQGQLKDVSTRTGMPWESGKQKEARQDLVDQLSQLEDQDQQARDALKTIKDNESRVLALSKENTILSYEQKSIIDTFGNFDDFESANRNLYADYLNTLSNGKQVEDRD</sequence>
<evidence type="ECO:0000313" key="2">
    <source>
        <dbReference type="EMBL" id="KRM13187.1"/>
    </source>
</evidence>
<dbReference type="EMBL" id="AZGF01000003">
    <property type="protein sequence ID" value="KRM13187.1"/>
    <property type="molecule type" value="Genomic_DNA"/>
</dbReference>
<dbReference type="PATRIC" id="fig|1423807.3.peg.1359"/>
<protein>
    <recommendedName>
        <fullName evidence="4">Exonuclease SbcC</fullName>
    </recommendedName>
</protein>
<dbReference type="STRING" id="1423807.FD16_GL001332"/>
<evidence type="ECO:0000313" key="3">
    <source>
        <dbReference type="Proteomes" id="UP000051820"/>
    </source>
</evidence>
<keyword evidence="3" id="KW-1185">Reference proteome</keyword>
<reference evidence="2 3" key="1">
    <citation type="journal article" date="2015" name="Genome Announc.">
        <title>Expanding the biotechnology potential of lactobacilli through comparative genomics of 213 strains and associated genera.</title>
        <authorList>
            <person name="Sun Z."/>
            <person name="Harris H.M."/>
            <person name="McCann A."/>
            <person name="Guo C."/>
            <person name="Argimon S."/>
            <person name="Zhang W."/>
            <person name="Yang X."/>
            <person name="Jeffery I.B."/>
            <person name="Cooney J.C."/>
            <person name="Kagawa T.F."/>
            <person name="Liu W."/>
            <person name="Song Y."/>
            <person name="Salvetti E."/>
            <person name="Wrobel A."/>
            <person name="Rasinkangas P."/>
            <person name="Parkhill J."/>
            <person name="Rea M.C."/>
            <person name="O'Sullivan O."/>
            <person name="Ritari J."/>
            <person name="Douillard F.P."/>
            <person name="Paul Ross R."/>
            <person name="Yang R."/>
            <person name="Briner A.E."/>
            <person name="Felis G.E."/>
            <person name="de Vos W.M."/>
            <person name="Barrangou R."/>
            <person name="Klaenhammer T.R."/>
            <person name="Caufield P.W."/>
            <person name="Cui Y."/>
            <person name="Zhang H."/>
            <person name="O'Toole P.W."/>
        </authorList>
    </citation>
    <scope>NUCLEOTIDE SEQUENCE [LARGE SCALE GENOMIC DNA]</scope>
    <source>
        <strain evidence="2 3">DSM 5007</strain>
    </source>
</reference>
<dbReference type="eggNOG" id="ENOG5031R7P">
    <property type="taxonomic scope" value="Bacteria"/>
</dbReference>
<evidence type="ECO:0008006" key="4">
    <source>
        <dbReference type="Google" id="ProtNLM"/>
    </source>
</evidence>
<gene>
    <name evidence="2" type="ORF">FD16_GL001332</name>
</gene>
<organism evidence="2 3">
    <name type="scientific">Paucilactobacillus suebicus DSM 5007 = KCTC 3549</name>
    <dbReference type="NCBI Taxonomy" id="1423807"/>
    <lineage>
        <taxon>Bacteria</taxon>
        <taxon>Bacillati</taxon>
        <taxon>Bacillota</taxon>
        <taxon>Bacilli</taxon>
        <taxon>Lactobacillales</taxon>
        <taxon>Lactobacillaceae</taxon>
        <taxon>Paucilactobacillus</taxon>
    </lineage>
</organism>
<proteinExistence type="predicted"/>
<dbReference type="Proteomes" id="UP000051820">
    <property type="component" value="Unassembled WGS sequence"/>
</dbReference>
<dbReference type="AlphaFoldDB" id="A0A0R1WED7"/>
<comment type="caution">
    <text evidence="2">The sequence shown here is derived from an EMBL/GenBank/DDBJ whole genome shotgun (WGS) entry which is preliminary data.</text>
</comment>
<evidence type="ECO:0000256" key="1">
    <source>
        <dbReference type="SAM" id="MobiDB-lite"/>
    </source>
</evidence>